<reference evidence="1" key="1">
    <citation type="submission" date="2014-09" db="EMBL/GenBank/DDBJ databases">
        <authorList>
            <person name="Magalhaes I.L.F."/>
            <person name="Oliveira U."/>
            <person name="Santos F.R."/>
            <person name="Vidigal T.H.D.A."/>
            <person name="Brescovit A.D."/>
            <person name="Santos A.J."/>
        </authorList>
    </citation>
    <scope>NUCLEOTIDE SEQUENCE</scope>
    <source>
        <tissue evidence="1">Shoot tissue taken approximately 20 cm above the soil surface</tissue>
    </source>
</reference>
<accession>A0A0A9E9V2</accession>
<organism evidence="1">
    <name type="scientific">Arundo donax</name>
    <name type="common">Giant reed</name>
    <name type="synonym">Donax arundinaceus</name>
    <dbReference type="NCBI Taxonomy" id="35708"/>
    <lineage>
        <taxon>Eukaryota</taxon>
        <taxon>Viridiplantae</taxon>
        <taxon>Streptophyta</taxon>
        <taxon>Embryophyta</taxon>
        <taxon>Tracheophyta</taxon>
        <taxon>Spermatophyta</taxon>
        <taxon>Magnoliopsida</taxon>
        <taxon>Liliopsida</taxon>
        <taxon>Poales</taxon>
        <taxon>Poaceae</taxon>
        <taxon>PACMAD clade</taxon>
        <taxon>Arundinoideae</taxon>
        <taxon>Arundineae</taxon>
        <taxon>Arundo</taxon>
    </lineage>
</organism>
<protein>
    <submittedName>
        <fullName evidence="1">Uncharacterized protein</fullName>
    </submittedName>
</protein>
<name>A0A0A9E9V2_ARUDO</name>
<dbReference type="AlphaFoldDB" id="A0A0A9E9V2"/>
<sequence length="38" mass="4417">MILRLIINKRKLLIPNSANIQDNKFFVTDHITIVLSHS</sequence>
<evidence type="ECO:0000313" key="1">
    <source>
        <dbReference type="EMBL" id="JAD95813.1"/>
    </source>
</evidence>
<reference evidence="1" key="2">
    <citation type="journal article" date="2015" name="Data Brief">
        <title>Shoot transcriptome of the giant reed, Arundo donax.</title>
        <authorList>
            <person name="Barrero R.A."/>
            <person name="Guerrero F.D."/>
            <person name="Moolhuijzen P."/>
            <person name="Goolsby J.A."/>
            <person name="Tidwell J."/>
            <person name="Bellgard S.E."/>
            <person name="Bellgard M.I."/>
        </authorList>
    </citation>
    <scope>NUCLEOTIDE SEQUENCE</scope>
    <source>
        <tissue evidence="1">Shoot tissue taken approximately 20 cm above the soil surface</tissue>
    </source>
</reference>
<dbReference type="EMBL" id="GBRH01202082">
    <property type="protein sequence ID" value="JAD95813.1"/>
    <property type="molecule type" value="Transcribed_RNA"/>
</dbReference>
<proteinExistence type="predicted"/>